<dbReference type="PANTHER" id="PTHR11579:SF0">
    <property type="entry name" value="PROTEIN-L-ISOASPARTATE(D-ASPARTATE) O-METHYLTRANSFERASE"/>
    <property type="match status" value="1"/>
</dbReference>
<dbReference type="PROSITE" id="PS01279">
    <property type="entry name" value="PCMT"/>
    <property type="match status" value="1"/>
</dbReference>
<evidence type="ECO:0000256" key="1">
    <source>
        <dbReference type="ARBA" id="ARBA00004496"/>
    </source>
</evidence>
<dbReference type="NCBIfam" id="TIGR00080">
    <property type="entry name" value="pimt"/>
    <property type="match status" value="1"/>
</dbReference>
<dbReference type="GO" id="GO:0032259">
    <property type="term" value="P:methylation"/>
    <property type="evidence" value="ECO:0007669"/>
    <property type="project" value="UniProtKB-KW"/>
</dbReference>
<evidence type="ECO:0000256" key="7">
    <source>
        <dbReference type="ARBA" id="ARBA00022679"/>
    </source>
</evidence>
<dbReference type="NCBIfam" id="NF001453">
    <property type="entry name" value="PRK00312.1"/>
    <property type="match status" value="1"/>
</dbReference>
<keyword evidence="11" id="KW-1185">Reference proteome</keyword>
<comment type="similarity">
    <text evidence="2">Belongs to the methyltransferase superfamily. L-isoaspartyl/D-aspartyl protein methyltransferase family.</text>
</comment>
<comment type="subcellular location">
    <subcellularLocation>
        <location evidence="1">Cytoplasm</location>
    </subcellularLocation>
</comment>
<dbReference type="GO" id="GO:0005737">
    <property type="term" value="C:cytoplasm"/>
    <property type="evidence" value="ECO:0007669"/>
    <property type="project" value="UniProtKB-SubCell"/>
</dbReference>
<sequence>MQADNGYTAARLQMVKTQIEARGIRDENVLHAMENVPRHLFVPKALQPYAYTDSPLAIGYGQTISQPYIVAFMTEALRLPPKAKVLEIGTGSGYQAALLSQLSSTVYTIEIIKNLNKKALFKKLGYTNIHTKIDNGYKGWAAAAPFDAIILTAASPHIIASLLHQVNIGGTLLCH</sequence>
<dbReference type="InterPro" id="IPR029063">
    <property type="entry name" value="SAM-dependent_MTases_sf"/>
</dbReference>
<dbReference type="AlphaFoldDB" id="A0A2Z3L9X4"/>
<dbReference type="Pfam" id="PF01135">
    <property type="entry name" value="PCMT"/>
    <property type="match status" value="1"/>
</dbReference>
<gene>
    <name evidence="10" type="primary">pcm</name>
    <name evidence="10" type="ORF">DK880_01001</name>
</gene>
<keyword evidence="8" id="KW-0949">S-adenosyl-L-methionine</keyword>
<dbReference type="GO" id="GO:0004719">
    <property type="term" value="F:protein-L-isoaspartate (D-aspartate) O-methyltransferase activity"/>
    <property type="evidence" value="ECO:0007669"/>
    <property type="project" value="UniProtKB-UniRule"/>
</dbReference>
<keyword evidence="6 10" id="KW-0489">Methyltransferase</keyword>
<evidence type="ECO:0000256" key="6">
    <source>
        <dbReference type="ARBA" id="ARBA00022603"/>
    </source>
</evidence>
<dbReference type="SUPFAM" id="SSF53335">
    <property type="entry name" value="S-adenosyl-L-methionine-dependent methyltransferases"/>
    <property type="match status" value="1"/>
</dbReference>
<reference evidence="10 11" key="1">
    <citation type="submission" date="2018-05" db="EMBL/GenBank/DDBJ databases">
        <title>Candidatus Cardinium hertigii Genome Assembly.</title>
        <authorList>
            <person name="Showmaker K.C."/>
            <person name="Walden K.O."/>
            <person name="Fields C.J."/>
            <person name="Lambert K.N."/>
            <person name="Hudson M.E."/>
        </authorList>
    </citation>
    <scope>NUCLEOTIDE SEQUENCE [LARGE SCALE GENOMIC DNA]</scope>
    <source>
        <strain evidence="11">cHgTN10</strain>
    </source>
</reference>
<dbReference type="RefSeq" id="WP_204082262.1">
    <property type="nucleotide sequence ID" value="NZ_CP029619.1"/>
</dbReference>
<dbReference type="GO" id="GO:0030091">
    <property type="term" value="P:protein repair"/>
    <property type="evidence" value="ECO:0007669"/>
    <property type="project" value="UniProtKB-UniRule"/>
</dbReference>
<evidence type="ECO:0000256" key="2">
    <source>
        <dbReference type="ARBA" id="ARBA00005369"/>
    </source>
</evidence>
<evidence type="ECO:0000256" key="9">
    <source>
        <dbReference type="NCBIfam" id="TIGR00080"/>
    </source>
</evidence>
<evidence type="ECO:0000256" key="3">
    <source>
        <dbReference type="ARBA" id="ARBA00011890"/>
    </source>
</evidence>
<dbReference type="EMBL" id="CP029619">
    <property type="protein sequence ID" value="AWN82298.1"/>
    <property type="molecule type" value="Genomic_DNA"/>
</dbReference>
<name>A0A2Z3L9X4_9BACT</name>
<accession>A0A2Z3L9X4</accession>
<protein>
    <recommendedName>
        <fullName evidence="4 9">Protein-L-isoaspartate O-methyltransferase</fullName>
        <ecNumber evidence="3 9">2.1.1.77</ecNumber>
    </recommendedName>
</protein>
<dbReference type="PANTHER" id="PTHR11579">
    <property type="entry name" value="PROTEIN-L-ISOASPARTATE O-METHYLTRANSFERASE"/>
    <property type="match status" value="1"/>
</dbReference>
<dbReference type="KEGG" id="cher:DK880_01001"/>
<evidence type="ECO:0000256" key="8">
    <source>
        <dbReference type="ARBA" id="ARBA00022691"/>
    </source>
</evidence>
<dbReference type="EC" id="2.1.1.77" evidence="3 9"/>
<dbReference type="Gene3D" id="3.40.50.150">
    <property type="entry name" value="Vaccinia Virus protein VP39"/>
    <property type="match status" value="1"/>
</dbReference>
<proteinExistence type="inferred from homology"/>
<evidence type="ECO:0000313" key="10">
    <source>
        <dbReference type="EMBL" id="AWN82298.1"/>
    </source>
</evidence>
<dbReference type="Proteomes" id="UP000245872">
    <property type="component" value="Chromosome"/>
</dbReference>
<keyword evidence="5" id="KW-0963">Cytoplasm</keyword>
<keyword evidence="7 10" id="KW-0808">Transferase</keyword>
<evidence type="ECO:0000313" key="11">
    <source>
        <dbReference type="Proteomes" id="UP000245872"/>
    </source>
</evidence>
<evidence type="ECO:0000256" key="5">
    <source>
        <dbReference type="ARBA" id="ARBA00022490"/>
    </source>
</evidence>
<dbReference type="InterPro" id="IPR000682">
    <property type="entry name" value="PCMT"/>
</dbReference>
<evidence type="ECO:0000256" key="4">
    <source>
        <dbReference type="ARBA" id="ARBA00013346"/>
    </source>
</evidence>
<organism evidence="10 11">
    <name type="scientific">Candidatus Cardinium hertigii</name>
    <dbReference type="NCBI Taxonomy" id="247481"/>
    <lineage>
        <taxon>Bacteria</taxon>
        <taxon>Pseudomonadati</taxon>
        <taxon>Bacteroidota</taxon>
        <taxon>Cytophagia</taxon>
        <taxon>Cytophagales</taxon>
        <taxon>Amoebophilaceae</taxon>
        <taxon>Candidatus Cardinium</taxon>
    </lineage>
</organism>